<dbReference type="EMBL" id="KL363331">
    <property type="protein sequence ID" value="KFD47340.1"/>
    <property type="molecule type" value="Genomic_DNA"/>
</dbReference>
<proteinExistence type="predicted"/>
<dbReference type="Proteomes" id="UP000030764">
    <property type="component" value="Unassembled WGS sequence"/>
</dbReference>
<sequence length="47" mass="5549">MAHSFGTSVAEAEVEFSETLLFRFEVICLFTKLFEQTAIRKYFKRLL</sequence>
<reference evidence="1 2" key="1">
    <citation type="journal article" date="2014" name="Nat. Genet.">
        <title>Genome and transcriptome of the porcine whipworm Trichuris suis.</title>
        <authorList>
            <person name="Jex A.R."/>
            <person name="Nejsum P."/>
            <person name="Schwarz E.M."/>
            <person name="Hu L."/>
            <person name="Young N.D."/>
            <person name="Hall R.S."/>
            <person name="Korhonen P.K."/>
            <person name="Liao S."/>
            <person name="Thamsborg S."/>
            <person name="Xia J."/>
            <person name="Xu P."/>
            <person name="Wang S."/>
            <person name="Scheerlinck J.P."/>
            <person name="Hofmann A."/>
            <person name="Sternberg P.W."/>
            <person name="Wang J."/>
            <person name="Gasser R.B."/>
        </authorList>
    </citation>
    <scope>NUCLEOTIDE SEQUENCE [LARGE SCALE GENOMIC DNA]</scope>
    <source>
        <strain evidence="1">DCEP-RM93M</strain>
    </source>
</reference>
<accession>A0A085LQU4</accession>
<name>A0A085LQU4_9BILA</name>
<dbReference type="AlphaFoldDB" id="A0A085LQU4"/>
<evidence type="ECO:0000313" key="1">
    <source>
        <dbReference type="EMBL" id="KFD47340.1"/>
    </source>
</evidence>
<organism evidence="1 2">
    <name type="scientific">Trichuris suis</name>
    <name type="common">pig whipworm</name>
    <dbReference type="NCBI Taxonomy" id="68888"/>
    <lineage>
        <taxon>Eukaryota</taxon>
        <taxon>Metazoa</taxon>
        <taxon>Ecdysozoa</taxon>
        <taxon>Nematoda</taxon>
        <taxon>Enoplea</taxon>
        <taxon>Dorylaimia</taxon>
        <taxon>Trichinellida</taxon>
        <taxon>Trichuridae</taxon>
        <taxon>Trichuris</taxon>
    </lineage>
</organism>
<feature type="non-terminal residue" evidence="1">
    <location>
        <position position="47"/>
    </location>
</feature>
<gene>
    <name evidence="1" type="ORF">M513_11798</name>
</gene>
<protein>
    <submittedName>
        <fullName evidence="1">Uncharacterized protein</fullName>
    </submittedName>
</protein>
<evidence type="ECO:0000313" key="2">
    <source>
        <dbReference type="Proteomes" id="UP000030764"/>
    </source>
</evidence>
<keyword evidence="2" id="KW-1185">Reference proteome</keyword>